<evidence type="ECO:0000313" key="3">
    <source>
        <dbReference type="Proteomes" id="UP000292082"/>
    </source>
</evidence>
<accession>A0A4Q9M3G6</accession>
<dbReference type="EMBL" id="ML145227">
    <property type="protein sequence ID" value="TBU53055.1"/>
    <property type="molecule type" value="Genomic_DNA"/>
</dbReference>
<name>A0A4Q9M3G6_9APHY</name>
<feature type="non-terminal residue" evidence="1">
    <location>
        <position position="62"/>
    </location>
</feature>
<organism evidence="1">
    <name type="scientific">Dichomitus squalens</name>
    <dbReference type="NCBI Taxonomy" id="114155"/>
    <lineage>
        <taxon>Eukaryota</taxon>
        <taxon>Fungi</taxon>
        <taxon>Dikarya</taxon>
        <taxon>Basidiomycota</taxon>
        <taxon>Agaricomycotina</taxon>
        <taxon>Agaricomycetes</taxon>
        <taxon>Polyporales</taxon>
        <taxon>Polyporaceae</taxon>
        <taxon>Dichomitus</taxon>
    </lineage>
</organism>
<dbReference type="Proteomes" id="UP000292082">
    <property type="component" value="Unassembled WGS sequence"/>
</dbReference>
<sequence length="62" mass="6859">QQTRSGASFSPWATVAPFGTPIEAPSDFDLCARIEAALVEQKREADWHEEDDLPLTQALETD</sequence>
<protein>
    <submittedName>
        <fullName evidence="1">Uncharacterized protein</fullName>
    </submittedName>
</protein>
<proteinExistence type="predicted"/>
<evidence type="ECO:0000313" key="1">
    <source>
        <dbReference type="EMBL" id="TBU21374.1"/>
    </source>
</evidence>
<feature type="non-terminal residue" evidence="1">
    <location>
        <position position="1"/>
    </location>
</feature>
<evidence type="ECO:0000313" key="2">
    <source>
        <dbReference type="EMBL" id="TBU53055.1"/>
    </source>
</evidence>
<dbReference type="EMBL" id="ML143617">
    <property type="protein sequence ID" value="TBU21374.1"/>
    <property type="molecule type" value="Genomic_DNA"/>
</dbReference>
<reference evidence="1 3" key="1">
    <citation type="submission" date="2019-01" db="EMBL/GenBank/DDBJ databases">
        <title>Draft genome sequences of three monokaryotic isolates of the white-rot basidiomycete fungus Dichomitus squalens.</title>
        <authorList>
            <consortium name="DOE Joint Genome Institute"/>
            <person name="Lopez S.C."/>
            <person name="Andreopoulos B."/>
            <person name="Pangilinan J."/>
            <person name="Lipzen A."/>
            <person name="Riley R."/>
            <person name="Ahrendt S."/>
            <person name="Ng V."/>
            <person name="Barry K."/>
            <person name="Daum C."/>
            <person name="Grigoriev I.V."/>
            <person name="Hilden K.S."/>
            <person name="Makela M.R."/>
            <person name="de Vries R.P."/>
        </authorList>
    </citation>
    <scope>NUCLEOTIDE SEQUENCE [LARGE SCALE GENOMIC DNA]</scope>
    <source>
        <strain evidence="2 3">CBS 464.89</strain>
        <strain evidence="1">OM18370.1</strain>
    </source>
</reference>
<keyword evidence="3" id="KW-1185">Reference proteome</keyword>
<gene>
    <name evidence="2" type="ORF">BD310DRAFT_769591</name>
    <name evidence="1" type="ORF">BD311DRAFT_604550</name>
</gene>
<dbReference type="AlphaFoldDB" id="A0A4Q9M3G6"/>
<dbReference type="Proteomes" id="UP000292957">
    <property type="component" value="Unassembled WGS sequence"/>
</dbReference>